<dbReference type="EMBL" id="CP029186">
    <property type="protein sequence ID" value="AWH86366.1"/>
    <property type="molecule type" value="Genomic_DNA"/>
</dbReference>
<feature type="region of interest" description="Disordered" evidence="1">
    <location>
        <begin position="1"/>
        <end position="22"/>
    </location>
</feature>
<protein>
    <submittedName>
        <fullName evidence="2">Uncharacterized protein</fullName>
    </submittedName>
</protein>
<feature type="compositionally biased region" description="Polar residues" evidence="1">
    <location>
        <begin position="1"/>
        <end position="16"/>
    </location>
</feature>
<organism evidence="2 3">
    <name type="scientific">Flavobacterium album</name>
    <dbReference type="NCBI Taxonomy" id="2175091"/>
    <lineage>
        <taxon>Bacteria</taxon>
        <taxon>Pseudomonadati</taxon>
        <taxon>Bacteroidota</taxon>
        <taxon>Flavobacteriia</taxon>
        <taxon>Flavobacteriales</taxon>
        <taxon>Flavobacteriaceae</taxon>
        <taxon>Flavobacterium</taxon>
    </lineage>
</organism>
<proteinExistence type="predicted"/>
<gene>
    <name evidence="2" type="ORF">HYN59_15170</name>
</gene>
<sequence>MVYSLGSVSPERTPTGFNYVGPHAETRQGGMSTFYIEDGTTQTGIALNVVNVTQHTGLFNIGDAGAYGPYVPDAISLSGNIAVNGFFFEANLLIWDLRLV</sequence>
<reference evidence="2 3" key="1">
    <citation type="submission" date="2018-04" db="EMBL/GenBank/DDBJ databases">
        <title>Genome sequencing of Flavobacterium sp. HYN0059.</title>
        <authorList>
            <person name="Yi H."/>
            <person name="Baek C."/>
        </authorList>
    </citation>
    <scope>NUCLEOTIDE SEQUENCE [LARGE SCALE GENOMIC DNA]</scope>
    <source>
        <strain evidence="2 3">HYN0059</strain>
    </source>
</reference>
<evidence type="ECO:0000256" key="1">
    <source>
        <dbReference type="SAM" id="MobiDB-lite"/>
    </source>
</evidence>
<dbReference type="KEGG" id="falb:HYN59_15170"/>
<keyword evidence="3" id="KW-1185">Reference proteome</keyword>
<evidence type="ECO:0000313" key="3">
    <source>
        <dbReference type="Proteomes" id="UP000244929"/>
    </source>
</evidence>
<name>A0A2S1R1A6_9FLAO</name>
<evidence type="ECO:0000313" key="2">
    <source>
        <dbReference type="EMBL" id="AWH86366.1"/>
    </source>
</evidence>
<dbReference type="Proteomes" id="UP000244929">
    <property type="component" value="Chromosome"/>
</dbReference>
<dbReference type="RefSeq" id="WP_108779089.1">
    <property type="nucleotide sequence ID" value="NZ_CP029186.1"/>
</dbReference>
<dbReference type="AlphaFoldDB" id="A0A2S1R1A6"/>
<accession>A0A2S1R1A6</accession>